<organism evidence="1 3">
    <name type="scientific">Caldiarchaeum subterraneum</name>
    <dbReference type="NCBI Taxonomy" id="311458"/>
    <lineage>
        <taxon>Archaea</taxon>
        <taxon>Nitrososphaerota</taxon>
        <taxon>Candidatus Caldarchaeales</taxon>
        <taxon>Candidatus Caldarchaeaceae</taxon>
        <taxon>Candidatus Caldarchaeum</taxon>
    </lineage>
</organism>
<evidence type="ECO:0000313" key="3">
    <source>
        <dbReference type="Proteomes" id="UP000008120"/>
    </source>
</evidence>
<protein>
    <submittedName>
        <fullName evidence="1">Uncharacterized protein</fullName>
    </submittedName>
</protein>
<dbReference type="BioCyc" id="CCAL311458:G131R-1210-MONOMER"/>
<evidence type="ECO:0000313" key="2">
    <source>
        <dbReference type="EMBL" id="BAJ51051.1"/>
    </source>
</evidence>
<dbReference type="KEGG" id="csu:CSUB_C1199"/>
<name>E6N3E8_CALS0</name>
<sequence>MLDILVNDFIKFFSSDLSTRLKEIVDERRKICKQVLSEENIDSAKAEDLELVFNNFLTGDFDKGFKAAVEKYSYRNLVEHLKYFLYGSDTLEQRFDRFFLAIPELPQLAVMEVATFAQPKSFCIWDVSAKSTIRYIGHSRMHGLSEDSFKDFIAGLDYVWAKLALNHVRQILSAYSGRKTDFVDVYIFTRYVYEEWILKKSFSDG</sequence>
<accession>E6N3E8</accession>
<gene>
    <name evidence="2" type="ORF">CSUB_C1199</name>
    <name evidence="1" type="ORF">HGMM_F29F10C26</name>
</gene>
<reference evidence="1" key="3">
    <citation type="journal article" date="2012" name="PLoS ONE">
        <title>A Deeply Branching Thermophilic Bacterium with an Ancient Acetyl-CoA Pathway Dominates a Subsurface Ecosystem.</title>
        <authorList>
            <person name="Takami H."/>
            <person name="Noguchi H."/>
            <person name="Takaki Y."/>
            <person name="Uchiyama I."/>
            <person name="Toyoda A."/>
            <person name="Nishi S."/>
            <person name="Chee G.-J."/>
            <person name="Arai W."/>
            <person name="Nunoura T."/>
            <person name="Itoh T."/>
            <person name="Hattori M."/>
            <person name="Takai K."/>
        </authorList>
    </citation>
    <scope>NUCLEOTIDE SEQUENCE</scope>
</reference>
<dbReference type="EMBL" id="AP011724">
    <property type="protein sequence ID" value="BAJ46854.1"/>
    <property type="molecule type" value="Genomic_DNA"/>
</dbReference>
<evidence type="ECO:0000313" key="1">
    <source>
        <dbReference type="EMBL" id="BAJ46854.1"/>
    </source>
</evidence>
<dbReference type="AlphaFoldDB" id="E6N3E8"/>
<dbReference type="Proteomes" id="UP000008120">
    <property type="component" value="Chromosome"/>
</dbReference>
<reference evidence="1 3" key="1">
    <citation type="journal article" date="2005" name="Environ. Microbiol.">
        <title>Genetic and functional properties of uncultivated thermophilic crenarchaeotes from a subsurface gold mine as revealed by analysis of genome fragments.</title>
        <authorList>
            <person name="Nunoura T."/>
            <person name="Hirayama H."/>
            <person name="Takami H."/>
            <person name="Oida H."/>
            <person name="Nishi S."/>
            <person name="Shimamura S."/>
            <person name="Suzuki Y."/>
            <person name="Inagaki F."/>
            <person name="Takai K."/>
            <person name="Nealson K.H."/>
            <person name="Horikoshi K."/>
        </authorList>
    </citation>
    <scope>NUCLEOTIDE SEQUENCE [LARGE SCALE GENOMIC DNA]</scope>
</reference>
<reference evidence="1 3" key="2">
    <citation type="journal article" date="2011" name="Nucleic Acids Res.">
        <title>Insights into the evolution of Archaea and eukaryotic protein modifier systems revealed by the genome of a novel archaeal group.</title>
        <authorList>
            <person name="Nunoura T."/>
            <person name="Takaki Y."/>
            <person name="Kakuta J."/>
            <person name="Nishi S."/>
            <person name="Sugahara J."/>
            <person name="Kazama H."/>
            <person name="Chee G."/>
            <person name="Hattori M."/>
            <person name="Kanai A."/>
            <person name="Atomi H."/>
            <person name="Takai K."/>
            <person name="Takami H."/>
        </authorList>
    </citation>
    <scope>NUCLEOTIDE SEQUENCE [LARGE SCALE GENOMIC DNA]</scope>
</reference>
<dbReference type="STRING" id="311458.CSUB_C1199"/>
<proteinExistence type="predicted"/>
<dbReference type="EMBL" id="BA000048">
    <property type="protein sequence ID" value="BAJ51051.1"/>
    <property type="molecule type" value="Genomic_DNA"/>
</dbReference>